<comment type="similarity">
    <text evidence="1">Belongs to the VAMP-associated protein (VAP) (TC 9.B.17) family.</text>
</comment>
<dbReference type="Pfam" id="PF01535">
    <property type="entry name" value="PPR"/>
    <property type="match status" value="2"/>
</dbReference>
<dbReference type="PROSITE" id="PS51375">
    <property type="entry name" value="PPR"/>
    <property type="match status" value="5"/>
</dbReference>
<feature type="domain" description="MSP" evidence="6">
    <location>
        <begin position="732"/>
        <end position="852"/>
    </location>
</feature>
<dbReference type="InterPro" id="IPR000535">
    <property type="entry name" value="MSP_dom"/>
</dbReference>
<dbReference type="InterPro" id="IPR008962">
    <property type="entry name" value="PapD-like_sf"/>
</dbReference>
<sequence length="968" mass="108747">MTGSFLVNDILALDLFDWGPTKSFVSIALSTRFDCNLEDLDYPFKDIQHLFPFNASFKIHLFSSLSKPTWNSSQTNLSITNPTLLAVESCNSMAQLRQIQAQFTRTGLIFHVFPVSRILTFCALSDTGDLKYAHRLFNQFSNPNVYMWNIMIRGYLKSHLNVKGLSLFRLMVRKCVEMDRRSFVFGLKACECLQAGESLHSLVWKVGFDCDLVVQNGLVHFYGERGQLGCARKVFDESCERDVFSWTSLINGYAKQGMPDEALRVFELMEASGVQPNEITMIAVFSACSQKEDLELGKSIHDIVKRMNLNTSLNLMNSILDMYVKCGSLVTAREMFDNMRTKDVFSWTSMINGYAKNSELVSAKKLFDEMPERNIVSWNAMIAGYSQNNKPKEALELFLDMENEGLVPIESTLVCVLSACGQSGCLDLGQWMYFYYIKQNRIQPTVTLGNAFIDMYAKCGKIDAAEEIFNEIHDKDLVSWNSMIVGFASHGHAIKALSLFKEMIGTGLYKPDEVTFIGVLSACSHGGLLTQGRSYFKEMETRFGVKPRVEHYACMIDLLGRIGVLDEAYELIREMPMEADKVVWGALLNACRMHGDVDLGKIATEKLLKLDPNDSGVYVLMESLCASRCKWDEVKKIRSVMRGNGVKKTPGCSCVQVEGVFHEFLSADKSHPKSENLRENESPLLSLLQREYRIIYKSQLSKNHKHFYDYSFFFRESKITCKQKKNMSTGELLNVEPTELKFPFELKKQISCSLQLLNKTENHVAFKVKTTNPKKYCVRPNTGVVMPRSTCDVIVTMQAQKEAPPDMQCKDKFLLQSVVASPGVTPKDITPEMFSKQAGRVVEECKLKVIYLPPPQPPSPVPEEPDEGAPSPKVSFTDGGINVNTKTSDQVSRQYVDSDDNSSEARSLISQLTDEKNAAVQQSNKIRQEMQLLTRGGNNKSQGGGGVSFIVVIALALIGLAVGFLIKN</sequence>
<dbReference type="PANTHER" id="PTHR47926:SF387">
    <property type="entry name" value="PENTATRICOPEPTIDE REPEAT-CONTAINING PROTEIN"/>
    <property type="match status" value="1"/>
</dbReference>
<feature type="repeat" description="PPR" evidence="3">
    <location>
        <begin position="144"/>
        <end position="178"/>
    </location>
</feature>
<dbReference type="InterPro" id="IPR046960">
    <property type="entry name" value="PPR_At4g14850-like_plant"/>
</dbReference>
<name>A0A9R1V9U7_LACSA</name>
<dbReference type="GO" id="GO:0009451">
    <property type="term" value="P:RNA modification"/>
    <property type="evidence" value="ECO:0007669"/>
    <property type="project" value="InterPro"/>
</dbReference>
<dbReference type="GO" id="GO:0005783">
    <property type="term" value="C:endoplasmic reticulum"/>
    <property type="evidence" value="ECO:0007669"/>
    <property type="project" value="UniProtKB-ARBA"/>
</dbReference>
<reference evidence="7 8" key="1">
    <citation type="journal article" date="2017" name="Nat. Commun.">
        <title>Genome assembly with in vitro proximity ligation data and whole-genome triplication in lettuce.</title>
        <authorList>
            <person name="Reyes-Chin-Wo S."/>
            <person name="Wang Z."/>
            <person name="Yang X."/>
            <person name="Kozik A."/>
            <person name="Arikit S."/>
            <person name="Song C."/>
            <person name="Xia L."/>
            <person name="Froenicke L."/>
            <person name="Lavelle D.O."/>
            <person name="Truco M.J."/>
            <person name="Xia R."/>
            <person name="Zhu S."/>
            <person name="Xu C."/>
            <person name="Xu H."/>
            <person name="Xu X."/>
            <person name="Cox K."/>
            <person name="Korf I."/>
            <person name="Meyers B.C."/>
            <person name="Michelmore R.W."/>
        </authorList>
    </citation>
    <scope>NUCLEOTIDE SEQUENCE [LARGE SCALE GENOMIC DNA]</scope>
    <source>
        <strain evidence="8">cv. Salinas</strain>
        <tissue evidence="7">Seedlings</tissue>
    </source>
</reference>
<dbReference type="Pfam" id="PF13041">
    <property type="entry name" value="PPR_2"/>
    <property type="match status" value="3"/>
</dbReference>
<dbReference type="Pfam" id="PF12854">
    <property type="entry name" value="PPR_1"/>
    <property type="match status" value="1"/>
</dbReference>
<dbReference type="PANTHER" id="PTHR47926">
    <property type="entry name" value="PENTATRICOPEPTIDE REPEAT-CONTAINING PROTEIN"/>
    <property type="match status" value="1"/>
</dbReference>
<feature type="compositionally biased region" description="Polar residues" evidence="4">
    <location>
        <begin position="882"/>
        <end position="895"/>
    </location>
</feature>
<dbReference type="NCBIfam" id="TIGR00756">
    <property type="entry name" value="PPR"/>
    <property type="match status" value="6"/>
</dbReference>
<evidence type="ECO:0000259" key="6">
    <source>
        <dbReference type="PROSITE" id="PS50202"/>
    </source>
</evidence>
<dbReference type="GO" id="GO:0003723">
    <property type="term" value="F:RNA binding"/>
    <property type="evidence" value="ECO:0007669"/>
    <property type="project" value="InterPro"/>
</dbReference>
<comment type="caution">
    <text evidence="7">The sequence shown here is derived from an EMBL/GenBank/DDBJ whole genome shotgun (WGS) entry which is preliminary data.</text>
</comment>
<feature type="repeat" description="PPR" evidence="3">
    <location>
        <begin position="374"/>
        <end position="408"/>
    </location>
</feature>
<keyword evidence="2" id="KW-0677">Repeat</keyword>
<dbReference type="Pfam" id="PF20431">
    <property type="entry name" value="E_motif"/>
    <property type="match status" value="1"/>
</dbReference>
<feature type="compositionally biased region" description="Pro residues" evidence="4">
    <location>
        <begin position="853"/>
        <end position="862"/>
    </location>
</feature>
<evidence type="ECO:0000256" key="2">
    <source>
        <dbReference type="ARBA" id="ARBA00022737"/>
    </source>
</evidence>
<feature type="repeat" description="PPR" evidence="3">
    <location>
        <begin position="242"/>
        <end position="276"/>
    </location>
</feature>
<dbReference type="PROSITE" id="PS50202">
    <property type="entry name" value="MSP"/>
    <property type="match status" value="1"/>
</dbReference>
<dbReference type="Gene3D" id="2.60.40.10">
    <property type="entry name" value="Immunoglobulins"/>
    <property type="match status" value="1"/>
</dbReference>
<feature type="repeat" description="PPR" evidence="3">
    <location>
        <begin position="343"/>
        <end position="373"/>
    </location>
</feature>
<dbReference type="EMBL" id="NBSK02000006">
    <property type="protein sequence ID" value="KAJ0202325.1"/>
    <property type="molecule type" value="Genomic_DNA"/>
</dbReference>
<dbReference type="SUPFAM" id="SSF49354">
    <property type="entry name" value="PapD-like"/>
    <property type="match status" value="1"/>
</dbReference>
<dbReference type="InterPro" id="IPR046848">
    <property type="entry name" value="E_motif"/>
</dbReference>
<dbReference type="FunFam" id="2.60.40.10:FF:000813">
    <property type="entry name" value="Vesicle-associated protein 1-1"/>
    <property type="match status" value="1"/>
</dbReference>
<proteinExistence type="inferred from homology"/>
<organism evidence="7 8">
    <name type="scientific">Lactuca sativa</name>
    <name type="common">Garden lettuce</name>
    <dbReference type="NCBI Taxonomy" id="4236"/>
    <lineage>
        <taxon>Eukaryota</taxon>
        <taxon>Viridiplantae</taxon>
        <taxon>Streptophyta</taxon>
        <taxon>Embryophyta</taxon>
        <taxon>Tracheophyta</taxon>
        <taxon>Spermatophyta</taxon>
        <taxon>Magnoliopsida</taxon>
        <taxon>eudicotyledons</taxon>
        <taxon>Gunneridae</taxon>
        <taxon>Pentapetalae</taxon>
        <taxon>asterids</taxon>
        <taxon>campanulids</taxon>
        <taxon>Asterales</taxon>
        <taxon>Asteraceae</taxon>
        <taxon>Cichorioideae</taxon>
        <taxon>Cichorieae</taxon>
        <taxon>Lactucinae</taxon>
        <taxon>Lactuca</taxon>
    </lineage>
</organism>
<dbReference type="FunFam" id="1.25.40.10:FF:000348">
    <property type="entry name" value="Pentatricopeptide repeat-containing protein chloroplastic"/>
    <property type="match status" value="1"/>
</dbReference>
<gene>
    <name evidence="7" type="ORF">LSAT_V11C600305720</name>
</gene>
<dbReference type="FunFam" id="1.25.40.10:FF:000184">
    <property type="entry name" value="Pentatricopeptide repeat-containing protein, chloroplastic"/>
    <property type="match status" value="1"/>
</dbReference>
<keyword evidence="5" id="KW-0812">Transmembrane</keyword>
<evidence type="ECO:0000313" key="8">
    <source>
        <dbReference type="Proteomes" id="UP000235145"/>
    </source>
</evidence>
<dbReference type="Gene3D" id="1.25.40.10">
    <property type="entry name" value="Tetratricopeptide repeat domain"/>
    <property type="match status" value="6"/>
</dbReference>
<evidence type="ECO:0000256" key="4">
    <source>
        <dbReference type="SAM" id="MobiDB-lite"/>
    </source>
</evidence>
<dbReference type="FunFam" id="1.25.40.10:FF:000073">
    <property type="entry name" value="Pentatricopeptide repeat-containing protein chloroplastic"/>
    <property type="match status" value="1"/>
</dbReference>
<dbReference type="Pfam" id="PF00635">
    <property type="entry name" value="Motile_Sperm"/>
    <property type="match status" value="1"/>
</dbReference>
<accession>A0A9R1V9U7</accession>
<protein>
    <recommendedName>
        <fullName evidence="6">MSP domain-containing protein</fullName>
    </recommendedName>
</protein>
<dbReference type="InterPro" id="IPR002885">
    <property type="entry name" value="PPR_rpt"/>
</dbReference>
<dbReference type="InterPro" id="IPR013783">
    <property type="entry name" value="Ig-like_fold"/>
</dbReference>
<evidence type="ECO:0000313" key="7">
    <source>
        <dbReference type="EMBL" id="KAJ0202325.1"/>
    </source>
</evidence>
<evidence type="ECO:0000256" key="1">
    <source>
        <dbReference type="ARBA" id="ARBA00008932"/>
    </source>
</evidence>
<keyword evidence="8" id="KW-1185">Reference proteome</keyword>
<feature type="region of interest" description="Disordered" evidence="4">
    <location>
        <begin position="853"/>
        <end position="907"/>
    </location>
</feature>
<feature type="transmembrane region" description="Helical" evidence="5">
    <location>
        <begin position="945"/>
        <end position="966"/>
    </location>
</feature>
<feature type="repeat" description="PPR" evidence="3">
    <location>
        <begin position="476"/>
        <end position="510"/>
    </location>
</feature>
<keyword evidence="5" id="KW-0472">Membrane</keyword>
<dbReference type="AlphaFoldDB" id="A0A9R1V9U7"/>
<keyword evidence="5" id="KW-1133">Transmembrane helix</keyword>
<dbReference type="InterPro" id="IPR011990">
    <property type="entry name" value="TPR-like_helical_dom_sf"/>
</dbReference>
<dbReference type="Proteomes" id="UP000235145">
    <property type="component" value="Unassembled WGS sequence"/>
</dbReference>
<evidence type="ECO:0000256" key="3">
    <source>
        <dbReference type="PROSITE-ProRule" id="PRU00708"/>
    </source>
</evidence>
<evidence type="ECO:0000256" key="5">
    <source>
        <dbReference type="SAM" id="Phobius"/>
    </source>
</evidence>